<dbReference type="EMBL" id="VDEP01000274">
    <property type="protein sequence ID" value="KAA1113950.1"/>
    <property type="molecule type" value="Genomic_DNA"/>
</dbReference>
<evidence type="ECO:0000313" key="2">
    <source>
        <dbReference type="EMBL" id="KAA1113950.1"/>
    </source>
</evidence>
<dbReference type="Proteomes" id="UP000325313">
    <property type="component" value="Unassembled WGS sequence"/>
</dbReference>
<reference evidence="2 3" key="1">
    <citation type="submission" date="2019-05" db="EMBL/GenBank/DDBJ databases">
        <title>Emergence of the Ug99 lineage of the wheat stem rust pathogen through somatic hybridization.</title>
        <authorList>
            <person name="Li F."/>
            <person name="Upadhyaya N.M."/>
            <person name="Sperschneider J."/>
            <person name="Matny O."/>
            <person name="Nguyen-Phuc H."/>
            <person name="Mago R."/>
            <person name="Raley C."/>
            <person name="Miller M.E."/>
            <person name="Silverstein K.A.T."/>
            <person name="Henningsen E."/>
            <person name="Hirsch C.D."/>
            <person name="Visser B."/>
            <person name="Pretorius Z.A."/>
            <person name="Steffenson B.J."/>
            <person name="Schwessinger B."/>
            <person name="Dodds P.N."/>
            <person name="Figueroa M."/>
        </authorList>
    </citation>
    <scope>NUCLEOTIDE SEQUENCE [LARGE SCALE GENOMIC DNA]</scope>
    <source>
        <strain evidence="2 3">Ug99</strain>
    </source>
</reference>
<proteinExistence type="predicted"/>
<organism evidence="2 3">
    <name type="scientific">Puccinia graminis f. sp. tritici</name>
    <dbReference type="NCBI Taxonomy" id="56615"/>
    <lineage>
        <taxon>Eukaryota</taxon>
        <taxon>Fungi</taxon>
        <taxon>Dikarya</taxon>
        <taxon>Basidiomycota</taxon>
        <taxon>Pucciniomycotina</taxon>
        <taxon>Pucciniomycetes</taxon>
        <taxon>Pucciniales</taxon>
        <taxon>Pucciniaceae</taxon>
        <taxon>Puccinia</taxon>
    </lineage>
</organism>
<evidence type="ECO:0000313" key="3">
    <source>
        <dbReference type="Proteomes" id="UP000325313"/>
    </source>
</evidence>
<name>A0A5B0QLA1_PUCGR</name>
<dbReference type="AlphaFoldDB" id="A0A5B0QLA1"/>
<gene>
    <name evidence="2" type="ORF">PGTUg99_021846</name>
</gene>
<sequence length="224" mass="23973">MGANTRFTPRLLSIPHSSFLLLPTLSSAVTPSHSACHPSDTCQSVYSSGRPLDRSPTAASASGLLQTPLPPLGAPLQYTLNPSPQSAVNPGVCQCPDSPQQAFWNLAHLACFPTPRKASLSTNAPPLSSACVCSVSSACFPHQLQAFRICPPNLAKALATTRSHHHSGVACAVRNWDILGPGEKLGPVNQPIYIPSAPHRHHPSDFFWSFDWIFRLPFVLGLGK</sequence>
<protein>
    <submittedName>
        <fullName evidence="2">Uncharacterized protein</fullName>
    </submittedName>
</protein>
<feature type="signal peptide" evidence="1">
    <location>
        <begin position="1"/>
        <end position="34"/>
    </location>
</feature>
<comment type="caution">
    <text evidence="2">The sequence shown here is derived from an EMBL/GenBank/DDBJ whole genome shotgun (WGS) entry which is preliminary data.</text>
</comment>
<evidence type="ECO:0000256" key="1">
    <source>
        <dbReference type="SAM" id="SignalP"/>
    </source>
</evidence>
<accession>A0A5B0QLA1</accession>
<keyword evidence="1" id="KW-0732">Signal</keyword>
<feature type="chain" id="PRO_5022738931" evidence="1">
    <location>
        <begin position="35"/>
        <end position="224"/>
    </location>
</feature>